<name>A0A1F4X3M0_UNCKA</name>
<comment type="caution">
    <text evidence="1">The sequence shown here is derived from an EMBL/GenBank/DDBJ whole genome shotgun (WGS) entry which is preliminary data.</text>
</comment>
<organism evidence="1 2">
    <name type="scientific">candidate division WWE3 bacterium RIFOXYD1_FULL_39_9</name>
    <dbReference type="NCBI Taxonomy" id="1802649"/>
    <lineage>
        <taxon>Bacteria</taxon>
        <taxon>Katanobacteria</taxon>
    </lineage>
</organism>
<protein>
    <submittedName>
        <fullName evidence="1">Uncharacterized protein</fullName>
    </submittedName>
</protein>
<evidence type="ECO:0000313" key="1">
    <source>
        <dbReference type="EMBL" id="OGC76277.1"/>
    </source>
</evidence>
<reference evidence="1 2" key="1">
    <citation type="journal article" date="2016" name="Nat. Commun.">
        <title>Thousands of microbial genomes shed light on interconnected biogeochemical processes in an aquifer system.</title>
        <authorList>
            <person name="Anantharaman K."/>
            <person name="Brown C.T."/>
            <person name="Hug L.A."/>
            <person name="Sharon I."/>
            <person name="Castelle C.J."/>
            <person name="Probst A.J."/>
            <person name="Thomas B.C."/>
            <person name="Singh A."/>
            <person name="Wilkins M.J."/>
            <person name="Karaoz U."/>
            <person name="Brodie E.L."/>
            <person name="Williams K.H."/>
            <person name="Hubbard S.S."/>
            <person name="Banfield J.F."/>
        </authorList>
    </citation>
    <scope>NUCLEOTIDE SEQUENCE [LARGE SCALE GENOMIC DNA]</scope>
</reference>
<proteinExistence type="predicted"/>
<accession>A0A1F4X3M0</accession>
<sequence length="199" mass="22429">MISALFVEKNGVYFGLNFVDPWDVGRDARKYVGFNPVVAHPPCQKWGKMAKVNFTRWGGKHNVPWLDGGCFYAALAAVRINGGVLEHPAQTYAWNFFGLTKPKKGAWVKSVDGIGWTCEVWQSAYGHKANKATWLYYVGKVAPFELRWARPMGAYQIGFHDQRGKDRNKPTLGKKEANATPIAFRDELLRLAEHSRQAA</sequence>
<dbReference type="Proteomes" id="UP000176815">
    <property type="component" value="Unassembled WGS sequence"/>
</dbReference>
<gene>
    <name evidence="1" type="ORF">A2619_02210</name>
</gene>
<dbReference type="AlphaFoldDB" id="A0A1F4X3M0"/>
<evidence type="ECO:0000313" key="2">
    <source>
        <dbReference type="Proteomes" id="UP000176815"/>
    </source>
</evidence>
<dbReference type="EMBL" id="MEWG01000047">
    <property type="protein sequence ID" value="OGC76277.1"/>
    <property type="molecule type" value="Genomic_DNA"/>
</dbReference>